<evidence type="ECO:0000256" key="1">
    <source>
        <dbReference type="ARBA" id="ARBA00004196"/>
    </source>
</evidence>
<feature type="domain" description="Multidrug resistance protein MdtA-like alpha-helical hairpin" evidence="4">
    <location>
        <begin position="107"/>
        <end position="169"/>
    </location>
</feature>
<evidence type="ECO:0000259" key="4">
    <source>
        <dbReference type="Pfam" id="PF25876"/>
    </source>
</evidence>
<proteinExistence type="inferred from homology"/>
<feature type="domain" description="Multidrug resistance protein MdtA-like barrel-sandwich hybrid" evidence="5">
    <location>
        <begin position="61"/>
        <end position="202"/>
    </location>
</feature>
<feature type="compositionally biased region" description="Low complexity" evidence="3">
    <location>
        <begin position="404"/>
        <end position="419"/>
    </location>
</feature>
<protein>
    <submittedName>
        <fullName evidence="8">Efflux pump periplasmic linker BepF</fullName>
    </submittedName>
</protein>
<reference evidence="9" key="1">
    <citation type="submission" date="2019-02" db="EMBL/GenBank/DDBJ databases">
        <title>Deep-cultivation of Planctomycetes and their phenomic and genomic characterization uncovers novel biology.</title>
        <authorList>
            <person name="Wiegand S."/>
            <person name="Jogler M."/>
            <person name="Boedeker C."/>
            <person name="Pinto D."/>
            <person name="Vollmers J."/>
            <person name="Rivas-Marin E."/>
            <person name="Kohn T."/>
            <person name="Peeters S.H."/>
            <person name="Heuer A."/>
            <person name="Rast P."/>
            <person name="Oberbeckmann S."/>
            <person name="Bunk B."/>
            <person name="Jeske O."/>
            <person name="Meyerdierks A."/>
            <person name="Storesund J.E."/>
            <person name="Kallscheuer N."/>
            <person name="Luecker S."/>
            <person name="Lage O.M."/>
            <person name="Pohl T."/>
            <person name="Merkel B.J."/>
            <person name="Hornburger P."/>
            <person name="Mueller R.-W."/>
            <person name="Bruemmer F."/>
            <person name="Labrenz M."/>
            <person name="Spormann A.M."/>
            <person name="Op den Camp H."/>
            <person name="Overmann J."/>
            <person name="Amann R."/>
            <person name="Jetten M.S.M."/>
            <person name="Mascher T."/>
            <person name="Medema M.H."/>
            <person name="Devos D.P."/>
            <person name="Kaster A.-K."/>
            <person name="Ovreas L."/>
            <person name="Rohde M."/>
            <person name="Galperin M.Y."/>
            <person name="Jogler C."/>
        </authorList>
    </citation>
    <scope>NUCLEOTIDE SEQUENCE [LARGE SCALE GENOMIC DNA]</scope>
    <source>
        <strain evidence="9">Pan97</strain>
    </source>
</reference>
<dbReference type="EMBL" id="CP036289">
    <property type="protein sequence ID" value="QDU73660.1"/>
    <property type="molecule type" value="Genomic_DNA"/>
</dbReference>
<dbReference type="NCBIfam" id="TIGR01730">
    <property type="entry name" value="RND_mfp"/>
    <property type="match status" value="1"/>
</dbReference>
<comment type="subcellular location">
    <subcellularLocation>
        <location evidence="1">Cell envelope</location>
    </subcellularLocation>
</comment>
<dbReference type="PANTHER" id="PTHR30158:SF10">
    <property type="entry name" value="CATION EFFLUX PUMP"/>
    <property type="match status" value="1"/>
</dbReference>
<dbReference type="PROSITE" id="PS51257">
    <property type="entry name" value="PROKAR_LIPOPROTEIN"/>
    <property type="match status" value="1"/>
</dbReference>
<accession>A0A518C360</accession>
<dbReference type="Pfam" id="PF25989">
    <property type="entry name" value="YknX_C"/>
    <property type="match status" value="1"/>
</dbReference>
<feature type="region of interest" description="Disordered" evidence="3">
    <location>
        <begin position="371"/>
        <end position="426"/>
    </location>
</feature>
<evidence type="ECO:0000256" key="2">
    <source>
        <dbReference type="ARBA" id="ARBA00009477"/>
    </source>
</evidence>
<gene>
    <name evidence="8" type="primary">bepF_1</name>
    <name evidence="8" type="ORF">Pan97_06580</name>
</gene>
<dbReference type="RefSeq" id="WP_144970667.1">
    <property type="nucleotide sequence ID" value="NZ_CP036289.1"/>
</dbReference>
<keyword evidence="9" id="KW-1185">Reference proteome</keyword>
<evidence type="ECO:0000259" key="6">
    <source>
        <dbReference type="Pfam" id="PF25944"/>
    </source>
</evidence>
<dbReference type="GO" id="GO:0030313">
    <property type="term" value="C:cell envelope"/>
    <property type="evidence" value="ECO:0007669"/>
    <property type="project" value="UniProtKB-SubCell"/>
</dbReference>
<sequence length="426" mass="45967">MQLNVLRLTITLTLALLITIGCGPRRQMPKAEPPNVTVAPAIKRQVVDFSEYTGHIEAVSSVDVYAKVSGYLQRVAFEDGAMVKKGDLLFEIDKRTYQAEYDQAVSQKELYVAKNELAQATLARNKKLVGSGAVSQELFDESVAAANEAVAQVNAADSEIAARKVDLDYCTINAAISGRIDRTYVTDGNLVQSGVGEPTLLTTIVSVDPIYAYFDVDELALLSYIQRHSSETNPQEEGSLRELKIPVQIYLADGSEYPHLGTIDFGSNQVNAGSGTLTVRAVIPNPKGALRPGLFVRVKVATKAPYDAVLVPEGAIGADQSDRYVYVLDKDGNAERRSVQLGTKQGSLRVVEEGLAEGEKVIVNGLLLVRPGKPVKPQDTTMPEPPPIDEKVLRSVKENEKPVSNSPPQQPANQTNQPSAPMPGGS</sequence>
<evidence type="ECO:0000256" key="3">
    <source>
        <dbReference type="SAM" id="MobiDB-lite"/>
    </source>
</evidence>
<dbReference type="GO" id="GO:0046677">
    <property type="term" value="P:response to antibiotic"/>
    <property type="evidence" value="ECO:0007669"/>
    <property type="project" value="TreeGrafter"/>
</dbReference>
<evidence type="ECO:0000313" key="8">
    <source>
        <dbReference type="EMBL" id="QDU73660.1"/>
    </source>
</evidence>
<dbReference type="GO" id="GO:0005886">
    <property type="term" value="C:plasma membrane"/>
    <property type="evidence" value="ECO:0007669"/>
    <property type="project" value="TreeGrafter"/>
</dbReference>
<dbReference type="PANTHER" id="PTHR30158">
    <property type="entry name" value="ACRA/E-RELATED COMPONENT OF DRUG EFFLUX TRANSPORTER"/>
    <property type="match status" value="1"/>
</dbReference>
<feature type="domain" description="Multidrug resistance protein MdtA-like beta-barrel" evidence="6">
    <location>
        <begin position="235"/>
        <end position="301"/>
    </location>
</feature>
<dbReference type="InterPro" id="IPR058624">
    <property type="entry name" value="MdtA-like_HH"/>
</dbReference>
<dbReference type="Gene3D" id="2.40.50.100">
    <property type="match status" value="1"/>
</dbReference>
<dbReference type="InterPro" id="IPR058637">
    <property type="entry name" value="YknX-like_C"/>
</dbReference>
<dbReference type="KEGG" id="bvo:Pan97_06580"/>
<dbReference type="Pfam" id="PF25876">
    <property type="entry name" value="HH_MFP_RND"/>
    <property type="match status" value="1"/>
</dbReference>
<evidence type="ECO:0000259" key="5">
    <source>
        <dbReference type="Pfam" id="PF25917"/>
    </source>
</evidence>
<feature type="compositionally biased region" description="Basic and acidic residues" evidence="3">
    <location>
        <begin position="388"/>
        <end position="401"/>
    </location>
</feature>
<dbReference type="Gene3D" id="2.40.420.20">
    <property type="match status" value="1"/>
</dbReference>
<evidence type="ECO:0000313" key="9">
    <source>
        <dbReference type="Proteomes" id="UP000318626"/>
    </source>
</evidence>
<dbReference type="GO" id="GO:0022857">
    <property type="term" value="F:transmembrane transporter activity"/>
    <property type="evidence" value="ECO:0007669"/>
    <property type="project" value="InterPro"/>
</dbReference>
<dbReference type="Pfam" id="PF25917">
    <property type="entry name" value="BSH_RND"/>
    <property type="match status" value="1"/>
</dbReference>
<dbReference type="SUPFAM" id="SSF111369">
    <property type="entry name" value="HlyD-like secretion proteins"/>
    <property type="match status" value="1"/>
</dbReference>
<dbReference type="Gene3D" id="2.40.30.170">
    <property type="match status" value="1"/>
</dbReference>
<dbReference type="Proteomes" id="UP000318626">
    <property type="component" value="Chromosome"/>
</dbReference>
<organism evidence="8 9">
    <name type="scientific">Bremerella volcania</name>
    <dbReference type="NCBI Taxonomy" id="2527984"/>
    <lineage>
        <taxon>Bacteria</taxon>
        <taxon>Pseudomonadati</taxon>
        <taxon>Planctomycetota</taxon>
        <taxon>Planctomycetia</taxon>
        <taxon>Pirellulales</taxon>
        <taxon>Pirellulaceae</taxon>
        <taxon>Bremerella</taxon>
    </lineage>
</organism>
<dbReference type="FunFam" id="2.40.420.20:FF:000001">
    <property type="entry name" value="Efflux RND transporter periplasmic adaptor subunit"/>
    <property type="match status" value="1"/>
</dbReference>
<feature type="domain" description="YknX-like C-terminal permuted SH3-like" evidence="7">
    <location>
        <begin position="310"/>
        <end position="376"/>
    </location>
</feature>
<dbReference type="AlphaFoldDB" id="A0A518C360"/>
<evidence type="ECO:0000259" key="7">
    <source>
        <dbReference type="Pfam" id="PF25989"/>
    </source>
</evidence>
<dbReference type="InterPro" id="IPR006143">
    <property type="entry name" value="RND_pump_MFP"/>
</dbReference>
<dbReference type="InterPro" id="IPR058625">
    <property type="entry name" value="MdtA-like_BSH"/>
</dbReference>
<dbReference type="InterPro" id="IPR058626">
    <property type="entry name" value="MdtA-like_b-barrel"/>
</dbReference>
<name>A0A518C360_9BACT</name>
<dbReference type="Gene3D" id="1.10.287.470">
    <property type="entry name" value="Helix hairpin bin"/>
    <property type="match status" value="1"/>
</dbReference>
<dbReference type="Pfam" id="PF25944">
    <property type="entry name" value="Beta-barrel_RND"/>
    <property type="match status" value="1"/>
</dbReference>
<dbReference type="OrthoDB" id="9816569at2"/>
<comment type="similarity">
    <text evidence="2">Belongs to the membrane fusion protein (MFP) (TC 8.A.1) family.</text>
</comment>